<dbReference type="AlphaFoldDB" id="A0A6A6P1C7"/>
<dbReference type="InterPro" id="IPR037647">
    <property type="entry name" value="HIRIP3"/>
</dbReference>
<evidence type="ECO:0000256" key="1">
    <source>
        <dbReference type="SAM" id="MobiDB-lite"/>
    </source>
</evidence>
<proteinExistence type="predicted"/>
<feature type="compositionally biased region" description="Basic and acidic residues" evidence="1">
    <location>
        <begin position="63"/>
        <end position="77"/>
    </location>
</feature>
<feature type="compositionally biased region" description="Basic and acidic residues" evidence="1">
    <location>
        <begin position="238"/>
        <end position="255"/>
    </location>
</feature>
<keyword evidence="3" id="KW-1185">Reference proteome</keyword>
<dbReference type="PANTHER" id="PTHR15410">
    <property type="entry name" value="HIRA-INTERACTING PROTEIN 3"/>
    <property type="match status" value="1"/>
</dbReference>
<evidence type="ECO:0000313" key="3">
    <source>
        <dbReference type="Proteomes" id="UP000799766"/>
    </source>
</evidence>
<dbReference type="PANTHER" id="PTHR15410:SF2">
    <property type="entry name" value="HIRA-INTERACTING PROTEIN 3"/>
    <property type="match status" value="1"/>
</dbReference>
<organism evidence="2 3">
    <name type="scientific">Lineolata rhizophorae</name>
    <dbReference type="NCBI Taxonomy" id="578093"/>
    <lineage>
        <taxon>Eukaryota</taxon>
        <taxon>Fungi</taxon>
        <taxon>Dikarya</taxon>
        <taxon>Ascomycota</taxon>
        <taxon>Pezizomycotina</taxon>
        <taxon>Dothideomycetes</taxon>
        <taxon>Dothideomycetes incertae sedis</taxon>
        <taxon>Lineolatales</taxon>
        <taxon>Lineolataceae</taxon>
        <taxon>Lineolata</taxon>
    </lineage>
</organism>
<dbReference type="Proteomes" id="UP000799766">
    <property type="component" value="Unassembled WGS sequence"/>
</dbReference>
<dbReference type="OrthoDB" id="552755at2759"/>
<sequence>MSGSEASADRSSPTGALAPDAMIEGALRGAVAKLFAESRFEDLTVKRVRRTVEEELQLGTDFLKTDKNWGQKSKDVIADEVSAQESKKEGEKDESPPPAPPKSKSKTAPAVKKRKEPQSEQPAKRTMKRASPQSEQQTAPKRRKVSLESELGLNVSEDEEKESAQADGAKENEANEEEVVKKPKAKAKPRLPAKKGQRGRPKKKAVSADKEEEEAEEAEKDKEINLDNGDGSDAVADVGKEYKQGETSHLEKEASPTKATVNETKDDDSSSLSSVIDETPPPKRRKKKEKPDAKLAGKQTKKRASKAKDETNVDPNDAEIKRLQGWLVKCGIRKMWWRELQPYDTPRAKINHLKAMLKDAGMDGRYSIEKARQIKERRELAADLEAVQEGNKRWGHSESEEEDPGKPKRRLARGLKELAFLNDDDGEESD</sequence>
<feature type="region of interest" description="Disordered" evidence="1">
    <location>
        <begin position="56"/>
        <end position="320"/>
    </location>
</feature>
<protein>
    <recommendedName>
        <fullName evidence="4">Transcriptional regulator</fullName>
    </recommendedName>
</protein>
<feature type="region of interest" description="Disordered" evidence="1">
    <location>
        <begin position="386"/>
        <end position="411"/>
    </location>
</feature>
<accession>A0A6A6P1C7</accession>
<name>A0A6A6P1C7_9PEZI</name>
<reference evidence="2" key="1">
    <citation type="journal article" date="2020" name="Stud. Mycol.">
        <title>101 Dothideomycetes genomes: a test case for predicting lifestyles and emergence of pathogens.</title>
        <authorList>
            <person name="Haridas S."/>
            <person name="Albert R."/>
            <person name="Binder M."/>
            <person name="Bloem J."/>
            <person name="Labutti K."/>
            <person name="Salamov A."/>
            <person name="Andreopoulos B."/>
            <person name="Baker S."/>
            <person name="Barry K."/>
            <person name="Bills G."/>
            <person name="Bluhm B."/>
            <person name="Cannon C."/>
            <person name="Castanera R."/>
            <person name="Culley D."/>
            <person name="Daum C."/>
            <person name="Ezra D."/>
            <person name="Gonzalez J."/>
            <person name="Henrissat B."/>
            <person name="Kuo A."/>
            <person name="Liang C."/>
            <person name="Lipzen A."/>
            <person name="Lutzoni F."/>
            <person name="Magnuson J."/>
            <person name="Mondo S."/>
            <person name="Nolan M."/>
            <person name="Ohm R."/>
            <person name="Pangilinan J."/>
            <person name="Park H.-J."/>
            <person name="Ramirez L."/>
            <person name="Alfaro M."/>
            <person name="Sun H."/>
            <person name="Tritt A."/>
            <person name="Yoshinaga Y."/>
            <person name="Zwiers L.-H."/>
            <person name="Turgeon B."/>
            <person name="Goodwin S."/>
            <person name="Spatafora J."/>
            <person name="Crous P."/>
            <person name="Grigoriev I."/>
        </authorList>
    </citation>
    <scope>NUCLEOTIDE SEQUENCE</scope>
    <source>
        <strain evidence="2">ATCC 16933</strain>
    </source>
</reference>
<evidence type="ECO:0000313" key="2">
    <source>
        <dbReference type="EMBL" id="KAF2457542.1"/>
    </source>
</evidence>
<dbReference type="EMBL" id="MU001680">
    <property type="protein sequence ID" value="KAF2457542.1"/>
    <property type="molecule type" value="Genomic_DNA"/>
</dbReference>
<feature type="compositionally biased region" description="Basic and acidic residues" evidence="1">
    <location>
        <begin position="85"/>
        <end position="95"/>
    </location>
</feature>
<feature type="compositionally biased region" description="Basic and acidic residues" evidence="1">
    <location>
        <begin position="162"/>
        <end position="181"/>
    </location>
</feature>
<evidence type="ECO:0008006" key="4">
    <source>
        <dbReference type="Google" id="ProtNLM"/>
    </source>
</evidence>
<gene>
    <name evidence="2" type="ORF">BDY21DRAFT_363814</name>
</gene>
<dbReference type="GO" id="GO:0005634">
    <property type="term" value="C:nucleus"/>
    <property type="evidence" value="ECO:0007669"/>
    <property type="project" value="TreeGrafter"/>
</dbReference>
<feature type="compositionally biased region" description="Basic residues" evidence="1">
    <location>
        <begin position="182"/>
        <end position="205"/>
    </location>
</feature>